<dbReference type="EMBL" id="JAODBU010000008">
    <property type="protein sequence ID" value="MCT7399191.1"/>
    <property type="molecule type" value="Genomic_DNA"/>
</dbReference>
<dbReference type="PANTHER" id="PTHR30213">
    <property type="entry name" value="INNER MEMBRANE PROTEIN YHJD"/>
    <property type="match status" value="1"/>
</dbReference>
<keyword evidence="4 6" id="KW-1133">Transmembrane helix</keyword>
<dbReference type="PANTHER" id="PTHR30213:SF0">
    <property type="entry name" value="UPF0761 MEMBRANE PROTEIN YIHY"/>
    <property type="match status" value="1"/>
</dbReference>
<gene>
    <name evidence="7" type="ORF">N5B56_08885</name>
</gene>
<keyword evidence="5 6" id="KW-0472">Membrane</keyword>
<keyword evidence="2" id="KW-1003">Cell membrane</keyword>
<feature type="transmembrane region" description="Helical" evidence="6">
    <location>
        <begin position="207"/>
        <end position="230"/>
    </location>
</feature>
<dbReference type="InterPro" id="IPR017039">
    <property type="entry name" value="Virul_fac_BrkB"/>
</dbReference>
<protein>
    <submittedName>
        <fullName evidence="7">YihY/virulence factor BrkB family protein</fullName>
    </submittedName>
</protein>
<keyword evidence="3 6" id="KW-0812">Transmembrane</keyword>
<comment type="subcellular location">
    <subcellularLocation>
        <location evidence="1">Cell membrane</location>
        <topology evidence="1">Multi-pass membrane protein</topology>
    </subcellularLocation>
</comment>
<feature type="transmembrane region" description="Helical" evidence="6">
    <location>
        <begin position="173"/>
        <end position="195"/>
    </location>
</feature>
<organism evidence="7 8">
    <name type="scientific">Eubacterium album</name>
    <dbReference type="NCBI Taxonomy" id="2978477"/>
    <lineage>
        <taxon>Bacteria</taxon>
        <taxon>Bacillati</taxon>
        <taxon>Bacillota</taxon>
        <taxon>Clostridia</taxon>
        <taxon>Eubacteriales</taxon>
        <taxon>Eubacteriaceae</taxon>
        <taxon>Eubacterium</taxon>
    </lineage>
</organism>
<evidence type="ECO:0000313" key="8">
    <source>
        <dbReference type="Proteomes" id="UP001431199"/>
    </source>
</evidence>
<dbReference type="NCBIfam" id="TIGR00765">
    <property type="entry name" value="yihY_not_rbn"/>
    <property type="match status" value="1"/>
</dbReference>
<feature type="transmembrane region" description="Helical" evidence="6">
    <location>
        <begin position="31"/>
        <end position="52"/>
    </location>
</feature>
<evidence type="ECO:0000256" key="3">
    <source>
        <dbReference type="ARBA" id="ARBA00022692"/>
    </source>
</evidence>
<feature type="transmembrane region" description="Helical" evidence="6">
    <location>
        <begin position="91"/>
        <end position="115"/>
    </location>
</feature>
<evidence type="ECO:0000256" key="4">
    <source>
        <dbReference type="ARBA" id="ARBA00022989"/>
    </source>
</evidence>
<sequence length="282" mass="32002">MKKIENKFINTIMDFVNAIGKDKVGVYSAQASFFIMLSIFPFAMLILNMIGLTPITEDYIVNFANSYLPDSVKPLIIQIINEMYSNVSGTVISITAIVAIWSASKGVLSVMFGIYNIYNVHSSRNYFISRFISMIYTVFFVIAMVVTLVLLVFGNKLFKLAISIVPPLINVSVLYTITSYSAVFIILTLFFLIIFKVANLKLAKFRKILPGAVFSSLGWILFSFAFSIYVDNFSNMTYMYGSLTAVIIMMFWIYFCIYILFIGAEINVYFYPEISKKTAINQ</sequence>
<keyword evidence="8" id="KW-1185">Reference proteome</keyword>
<evidence type="ECO:0000256" key="5">
    <source>
        <dbReference type="ARBA" id="ARBA00023136"/>
    </source>
</evidence>
<dbReference type="PIRSF" id="PIRSF035875">
    <property type="entry name" value="RNase_BN"/>
    <property type="match status" value="1"/>
</dbReference>
<proteinExistence type="predicted"/>
<evidence type="ECO:0000313" key="7">
    <source>
        <dbReference type="EMBL" id="MCT7399191.1"/>
    </source>
</evidence>
<accession>A0ABT2M119</accession>
<feature type="transmembrane region" description="Helical" evidence="6">
    <location>
        <begin position="127"/>
        <end position="153"/>
    </location>
</feature>
<evidence type="ECO:0000256" key="2">
    <source>
        <dbReference type="ARBA" id="ARBA00022475"/>
    </source>
</evidence>
<dbReference type="RefSeq" id="WP_022089078.1">
    <property type="nucleotide sequence ID" value="NZ_JAODBU010000008.1"/>
</dbReference>
<dbReference type="Pfam" id="PF03631">
    <property type="entry name" value="Virul_fac_BrkB"/>
    <property type="match status" value="1"/>
</dbReference>
<name>A0ABT2M119_9FIRM</name>
<evidence type="ECO:0000256" key="6">
    <source>
        <dbReference type="SAM" id="Phobius"/>
    </source>
</evidence>
<reference evidence="7" key="1">
    <citation type="submission" date="2022-09" db="EMBL/GenBank/DDBJ databases">
        <title>Eubacterium sp. LFL-14 isolated from human feces.</title>
        <authorList>
            <person name="Liu F."/>
        </authorList>
    </citation>
    <scope>NUCLEOTIDE SEQUENCE</scope>
    <source>
        <strain evidence="7">LFL-14</strain>
    </source>
</reference>
<dbReference type="Proteomes" id="UP001431199">
    <property type="component" value="Unassembled WGS sequence"/>
</dbReference>
<evidence type="ECO:0000256" key="1">
    <source>
        <dbReference type="ARBA" id="ARBA00004651"/>
    </source>
</evidence>
<feature type="transmembrane region" description="Helical" evidence="6">
    <location>
        <begin position="242"/>
        <end position="270"/>
    </location>
</feature>
<comment type="caution">
    <text evidence="7">The sequence shown here is derived from an EMBL/GenBank/DDBJ whole genome shotgun (WGS) entry which is preliminary data.</text>
</comment>